<evidence type="ECO:0000256" key="10">
    <source>
        <dbReference type="SAM" id="Phobius"/>
    </source>
</evidence>
<comment type="subcellular location">
    <subcellularLocation>
        <location evidence="1">Membrane</location>
        <topology evidence="1">Multi-pass membrane protein</topology>
    </subcellularLocation>
</comment>
<dbReference type="EMBL" id="MHTE01000023">
    <property type="protein sequence ID" value="OHA56765.1"/>
    <property type="molecule type" value="Genomic_DNA"/>
</dbReference>
<evidence type="ECO:0000259" key="11">
    <source>
        <dbReference type="Pfam" id="PF00487"/>
    </source>
</evidence>
<gene>
    <name evidence="12" type="ORF">A2441_01510</name>
</gene>
<dbReference type="PANTHER" id="PTHR11351:SF33">
    <property type="entry name" value="DELTA-9 FATTY ACID DESATURASE, DESA"/>
    <property type="match status" value="1"/>
</dbReference>
<comment type="similarity">
    <text evidence="2">Belongs to the fatty acid desaturase type 2 family.</text>
</comment>
<evidence type="ECO:0000256" key="1">
    <source>
        <dbReference type="ARBA" id="ARBA00004141"/>
    </source>
</evidence>
<dbReference type="Pfam" id="PF00487">
    <property type="entry name" value="FA_desaturase"/>
    <property type="match status" value="1"/>
</dbReference>
<feature type="transmembrane region" description="Helical" evidence="10">
    <location>
        <begin position="187"/>
        <end position="207"/>
    </location>
</feature>
<dbReference type="GO" id="GO:0016717">
    <property type="term" value="F:oxidoreductase activity, acting on paired donors, with oxidation of a pair of donors resulting in the reduction of molecular oxygen to two molecules of water"/>
    <property type="evidence" value="ECO:0007669"/>
    <property type="project" value="InterPro"/>
</dbReference>
<reference evidence="12 13" key="1">
    <citation type="journal article" date="2016" name="Nat. Commun.">
        <title>Thousands of microbial genomes shed light on interconnected biogeochemical processes in an aquifer system.</title>
        <authorList>
            <person name="Anantharaman K."/>
            <person name="Brown C.T."/>
            <person name="Hug L.A."/>
            <person name="Sharon I."/>
            <person name="Castelle C.J."/>
            <person name="Probst A.J."/>
            <person name="Thomas B.C."/>
            <person name="Singh A."/>
            <person name="Wilkins M.J."/>
            <person name="Karaoz U."/>
            <person name="Brodie E.L."/>
            <person name="Williams K.H."/>
            <person name="Hubbard S.S."/>
            <person name="Banfield J.F."/>
        </authorList>
    </citation>
    <scope>NUCLEOTIDE SEQUENCE [LARGE SCALE GENOMIC DNA]</scope>
</reference>
<comment type="caution">
    <text evidence="12">The sequence shown here is derived from an EMBL/GenBank/DDBJ whole genome shotgun (WGS) entry which is preliminary data.</text>
</comment>
<dbReference type="GO" id="GO:0006631">
    <property type="term" value="P:fatty acid metabolic process"/>
    <property type="evidence" value="ECO:0007669"/>
    <property type="project" value="UniProtKB-KW"/>
</dbReference>
<dbReference type="InterPro" id="IPR005804">
    <property type="entry name" value="FA_desaturase_dom"/>
</dbReference>
<evidence type="ECO:0000256" key="2">
    <source>
        <dbReference type="ARBA" id="ARBA00008749"/>
    </source>
</evidence>
<organism evidence="12 13">
    <name type="scientific">Candidatus Veblenbacteria bacterium RIFOXYC2_FULL_42_11</name>
    <dbReference type="NCBI Taxonomy" id="1802428"/>
    <lineage>
        <taxon>Bacteria</taxon>
        <taxon>Candidatus Vebleniibacteriota</taxon>
    </lineage>
</organism>
<dbReference type="AlphaFoldDB" id="A0A1G2Q8B6"/>
<dbReference type="InterPro" id="IPR015876">
    <property type="entry name" value="Acyl-CoA_DS"/>
</dbReference>
<evidence type="ECO:0000256" key="5">
    <source>
        <dbReference type="ARBA" id="ARBA00022989"/>
    </source>
</evidence>
<keyword evidence="6" id="KW-0560">Oxidoreductase</keyword>
<evidence type="ECO:0000313" key="12">
    <source>
        <dbReference type="EMBL" id="OHA56765.1"/>
    </source>
</evidence>
<name>A0A1G2Q8B6_9BACT</name>
<evidence type="ECO:0000256" key="7">
    <source>
        <dbReference type="ARBA" id="ARBA00023004"/>
    </source>
</evidence>
<keyword evidence="5 10" id="KW-1133">Transmembrane helix</keyword>
<keyword evidence="9 10" id="KW-0472">Membrane</keyword>
<evidence type="ECO:0000256" key="9">
    <source>
        <dbReference type="ARBA" id="ARBA00023136"/>
    </source>
</evidence>
<protein>
    <recommendedName>
        <fullName evidence="11">Fatty acid desaturase domain-containing protein</fullName>
    </recommendedName>
</protein>
<keyword evidence="3 10" id="KW-0812">Transmembrane</keyword>
<feature type="domain" description="Fatty acid desaturase" evidence="11">
    <location>
        <begin position="14"/>
        <end position="257"/>
    </location>
</feature>
<evidence type="ECO:0000256" key="3">
    <source>
        <dbReference type="ARBA" id="ARBA00022692"/>
    </source>
</evidence>
<evidence type="ECO:0000256" key="8">
    <source>
        <dbReference type="ARBA" id="ARBA00023098"/>
    </source>
</evidence>
<dbReference type="STRING" id="1802428.A2441_01510"/>
<keyword evidence="8" id="KW-0443">Lipid metabolism</keyword>
<keyword evidence="7" id="KW-0408">Iron</keyword>
<dbReference type="Proteomes" id="UP000178226">
    <property type="component" value="Unassembled WGS sequence"/>
</dbReference>
<feature type="transmembrane region" description="Helical" evidence="10">
    <location>
        <begin position="44"/>
        <end position="64"/>
    </location>
</feature>
<feature type="transmembrane region" description="Helical" evidence="10">
    <location>
        <begin position="162"/>
        <end position="181"/>
    </location>
</feature>
<proteinExistence type="inferred from homology"/>
<dbReference type="GO" id="GO:0016020">
    <property type="term" value="C:membrane"/>
    <property type="evidence" value="ECO:0007669"/>
    <property type="project" value="UniProtKB-SubCell"/>
</dbReference>
<dbReference type="PANTHER" id="PTHR11351">
    <property type="entry name" value="ACYL-COA DESATURASE"/>
    <property type="match status" value="1"/>
</dbReference>
<accession>A0A1G2Q8B6</accession>
<sequence length="280" mass="32326">METILGAGSALLFILAALYFQGVLINISTTLYLHRAMTHRAVDFNWVIQFFMRFVIWLWNGILVKGWTGVHIVHHAHTDLPGDPHSPHQHGVICAPDLVGHLPITWWEKIMLRVLKVCPYGFGITIKNYAYYLKAARLPKIIEQGRAPRDWLERYWFSRARYLGPFVLLPLSQVALAWFLFGPWGILLGLLLWALLLLWTVLSGGIVNGLGHSADERDAQTRDYSRNLPYWLNWIVIGEQNHHDHHRYSGHWWFGQHDFGANIIKLCLKLKLAKVKVMPT</sequence>
<evidence type="ECO:0000313" key="13">
    <source>
        <dbReference type="Proteomes" id="UP000178226"/>
    </source>
</evidence>
<evidence type="ECO:0000256" key="6">
    <source>
        <dbReference type="ARBA" id="ARBA00023002"/>
    </source>
</evidence>
<evidence type="ECO:0000256" key="4">
    <source>
        <dbReference type="ARBA" id="ARBA00022832"/>
    </source>
</evidence>
<keyword evidence="4" id="KW-0276">Fatty acid metabolism</keyword>